<dbReference type="OrthoDB" id="5590282at2759"/>
<dbReference type="AlphaFoldDB" id="A0A016TEC2"/>
<dbReference type="EMBL" id="JARK01001447">
    <property type="protein sequence ID" value="EYC00968.1"/>
    <property type="molecule type" value="Genomic_DNA"/>
</dbReference>
<evidence type="ECO:0000313" key="2">
    <source>
        <dbReference type="EMBL" id="EYC00968.1"/>
    </source>
</evidence>
<organism evidence="2 3">
    <name type="scientific">Ancylostoma ceylanicum</name>
    <dbReference type="NCBI Taxonomy" id="53326"/>
    <lineage>
        <taxon>Eukaryota</taxon>
        <taxon>Metazoa</taxon>
        <taxon>Ecdysozoa</taxon>
        <taxon>Nematoda</taxon>
        <taxon>Chromadorea</taxon>
        <taxon>Rhabditida</taxon>
        <taxon>Rhabditina</taxon>
        <taxon>Rhabditomorpha</taxon>
        <taxon>Strongyloidea</taxon>
        <taxon>Ancylostomatidae</taxon>
        <taxon>Ancylostomatinae</taxon>
        <taxon>Ancylostoma</taxon>
    </lineage>
</organism>
<name>A0A016TEC2_9BILA</name>
<sequence length="243" mass="26935">MVPGWGTFTYDEEDKMGPGRSPGPKEDLVSLHCYPEIAAGQSHTTEFYASKRAALGQLYCFAVSSFYLRSTNNVRFPTARIVMDVQGRRTTRALSNVNENLVKRTAAGKDAQLTRRPALKDQRNGANIPAADRAGGKPIAKATRSVAAKPTASHSLQKQEVVADRVHPEVTGIEREIQFVEYCDQVNYLYLSPLLTQLHFRGFGNPLLRTIDPFRDNTTENGLNATELKLAPCCPLRTLRLTV</sequence>
<reference evidence="3" key="1">
    <citation type="journal article" date="2015" name="Nat. Genet.">
        <title>The genome and transcriptome of the zoonotic hookworm Ancylostoma ceylanicum identify infection-specific gene families.</title>
        <authorList>
            <person name="Schwarz E.M."/>
            <person name="Hu Y."/>
            <person name="Antoshechkin I."/>
            <person name="Miller M.M."/>
            <person name="Sternberg P.W."/>
            <person name="Aroian R.V."/>
        </authorList>
    </citation>
    <scope>NUCLEOTIDE SEQUENCE</scope>
    <source>
        <strain evidence="3">HY135</strain>
    </source>
</reference>
<protein>
    <submittedName>
        <fullName evidence="2">Uncharacterized protein</fullName>
    </submittedName>
</protein>
<keyword evidence="3" id="KW-1185">Reference proteome</keyword>
<evidence type="ECO:0000256" key="1">
    <source>
        <dbReference type="SAM" id="MobiDB-lite"/>
    </source>
</evidence>
<feature type="region of interest" description="Disordered" evidence="1">
    <location>
        <begin position="1"/>
        <end position="24"/>
    </location>
</feature>
<dbReference type="Proteomes" id="UP000024635">
    <property type="component" value="Unassembled WGS sequence"/>
</dbReference>
<proteinExistence type="predicted"/>
<evidence type="ECO:0000313" key="3">
    <source>
        <dbReference type="Proteomes" id="UP000024635"/>
    </source>
</evidence>
<gene>
    <name evidence="2" type="primary">Acey_s0111.g224</name>
    <name evidence="2" type="ORF">Y032_0111g224</name>
</gene>
<comment type="caution">
    <text evidence="2">The sequence shown here is derived from an EMBL/GenBank/DDBJ whole genome shotgun (WGS) entry which is preliminary data.</text>
</comment>
<accession>A0A016TEC2</accession>